<accession>A0ABT6BEP2</accession>
<keyword evidence="3" id="KW-1185">Reference proteome</keyword>
<keyword evidence="1" id="KW-0472">Membrane</keyword>
<keyword evidence="1" id="KW-0812">Transmembrane</keyword>
<evidence type="ECO:0008006" key="4">
    <source>
        <dbReference type="Google" id="ProtNLM"/>
    </source>
</evidence>
<dbReference type="Proteomes" id="UP001528850">
    <property type="component" value="Unassembled WGS sequence"/>
</dbReference>
<comment type="caution">
    <text evidence="2">The sequence shown here is derived from an EMBL/GenBank/DDBJ whole genome shotgun (WGS) entry which is preliminary data.</text>
</comment>
<protein>
    <recommendedName>
        <fullName evidence="4">Heme exporter protein D</fullName>
    </recommendedName>
</protein>
<evidence type="ECO:0000313" key="3">
    <source>
        <dbReference type="Proteomes" id="UP001528850"/>
    </source>
</evidence>
<gene>
    <name evidence="2" type="ORF">P3W24_15220</name>
</gene>
<keyword evidence="1" id="KW-1133">Transmembrane helix</keyword>
<name>A0ABT6BEP2_9GAMM</name>
<feature type="transmembrane region" description="Helical" evidence="1">
    <location>
        <begin position="6"/>
        <end position="26"/>
    </location>
</feature>
<dbReference type="EMBL" id="JARJJS010000004">
    <property type="protein sequence ID" value="MDF4026323.1"/>
    <property type="molecule type" value="Genomic_DNA"/>
</dbReference>
<organism evidence="2 3">
    <name type="scientific">Luteibacter sahnii</name>
    <dbReference type="NCBI Taxonomy" id="3021977"/>
    <lineage>
        <taxon>Bacteria</taxon>
        <taxon>Pseudomonadati</taxon>
        <taxon>Pseudomonadota</taxon>
        <taxon>Gammaproteobacteria</taxon>
        <taxon>Lysobacterales</taxon>
        <taxon>Rhodanobacteraceae</taxon>
        <taxon>Luteibacter</taxon>
    </lineage>
</organism>
<proteinExistence type="predicted"/>
<sequence length="62" mass="6839">MQAFTGVFILAVLVGVGILWECSRWISARTKLLEERARQLKLDNDAREGKATQAPNAVTSHA</sequence>
<reference evidence="2 3" key="1">
    <citation type="journal article" date="2024" name="Curr. Microbiol.">
        <title>Luteibacter sahnii sp. nov., A Novel Yellow-Colored Xanthomonadin Pigment Producing Probiotic Bacterium from Healthy Rice Seed Microbiome.</title>
        <authorList>
            <person name="Jaiswal G."/>
            <person name="Rana R."/>
            <person name="Nayak P.K."/>
            <person name="Chouhan R."/>
            <person name="Gandhi S.G."/>
            <person name="Patel H.K."/>
            <person name="Patil P.B."/>
        </authorList>
    </citation>
    <scope>NUCLEOTIDE SEQUENCE [LARGE SCALE GENOMIC DNA]</scope>
    <source>
        <strain evidence="2 3">PPL201</strain>
    </source>
</reference>
<evidence type="ECO:0000313" key="2">
    <source>
        <dbReference type="EMBL" id="MDF4026323.1"/>
    </source>
</evidence>
<evidence type="ECO:0000256" key="1">
    <source>
        <dbReference type="SAM" id="Phobius"/>
    </source>
</evidence>